<keyword evidence="3" id="KW-1185">Reference proteome</keyword>
<feature type="compositionally biased region" description="Polar residues" evidence="1">
    <location>
        <begin position="86"/>
        <end position="108"/>
    </location>
</feature>
<proteinExistence type="predicted"/>
<dbReference type="GeneID" id="85305274"/>
<feature type="compositionally biased region" description="Gly residues" evidence="1">
    <location>
        <begin position="34"/>
        <end position="46"/>
    </location>
</feature>
<evidence type="ECO:0000256" key="1">
    <source>
        <dbReference type="SAM" id="MobiDB-lite"/>
    </source>
</evidence>
<dbReference type="EMBL" id="MU839014">
    <property type="protein sequence ID" value="KAK1765797.1"/>
    <property type="molecule type" value="Genomic_DNA"/>
</dbReference>
<accession>A0AAJ0BXQ6</accession>
<feature type="region of interest" description="Disordered" evidence="1">
    <location>
        <begin position="1"/>
        <end position="127"/>
    </location>
</feature>
<gene>
    <name evidence="2" type="ORF">QBC33DRAFT_135735</name>
</gene>
<name>A0AAJ0BXQ6_9PEZI</name>
<protein>
    <submittedName>
        <fullName evidence="2">Uncharacterized protein</fullName>
    </submittedName>
</protein>
<reference evidence="2" key="1">
    <citation type="submission" date="2023-06" db="EMBL/GenBank/DDBJ databases">
        <title>Genome-scale phylogeny and comparative genomics of the fungal order Sordariales.</title>
        <authorList>
            <consortium name="Lawrence Berkeley National Laboratory"/>
            <person name="Hensen N."/>
            <person name="Bonometti L."/>
            <person name="Westerberg I."/>
            <person name="Brannstrom I.O."/>
            <person name="Guillou S."/>
            <person name="Cros-Aarteil S."/>
            <person name="Calhoun S."/>
            <person name="Haridas S."/>
            <person name="Kuo A."/>
            <person name="Mondo S."/>
            <person name="Pangilinan J."/>
            <person name="Riley R."/>
            <person name="Labutti K."/>
            <person name="Andreopoulos B."/>
            <person name="Lipzen A."/>
            <person name="Chen C."/>
            <person name="Yanf M."/>
            <person name="Daum C."/>
            <person name="Ng V."/>
            <person name="Clum A."/>
            <person name="Steindorff A."/>
            <person name="Ohm R."/>
            <person name="Martin F."/>
            <person name="Silar P."/>
            <person name="Natvig D."/>
            <person name="Lalanne C."/>
            <person name="Gautier V."/>
            <person name="Ament-Velasquez S.L."/>
            <person name="Kruys A."/>
            <person name="Hutchinson M.I."/>
            <person name="Powell A.J."/>
            <person name="Barry K."/>
            <person name="Miller A.N."/>
            <person name="Grigoriev I.V."/>
            <person name="Debuchy R."/>
            <person name="Gladieux P."/>
            <person name="Thoren M.H."/>
            <person name="Johannesson H."/>
        </authorList>
    </citation>
    <scope>NUCLEOTIDE SEQUENCE</scope>
    <source>
        <strain evidence="2">8032-3</strain>
    </source>
</reference>
<evidence type="ECO:0000313" key="3">
    <source>
        <dbReference type="Proteomes" id="UP001244011"/>
    </source>
</evidence>
<organism evidence="2 3">
    <name type="scientific">Phialemonium atrogriseum</name>
    <dbReference type="NCBI Taxonomy" id="1093897"/>
    <lineage>
        <taxon>Eukaryota</taxon>
        <taxon>Fungi</taxon>
        <taxon>Dikarya</taxon>
        <taxon>Ascomycota</taxon>
        <taxon>Pezizomycotina</taxon>
        <taxon>Sordariomycetes</taxon>
        <taxon>Sordariomycetidae</taxon>
        <taxon>Cephalothecales</taxon>
        <taxon>Cephalothecaceae</taxon>
        <taxon>Phialemonium</taxon>
    </lineage>
</organism>
<dbReference type="RefSeq" id="XP_060282010.1">
    <property type="nucleotide sequence ID" value="XM_060422087.1"/>
</dbReference>
<dbReference type="Proteomes" id="UP001244011">
    <property type="component" value="Unassembled WGS sequence"/>
</dbReference>
<dbReference type="AlphaFoldDB" id="A0AAJ0BXQ6"/>
<sequence length="613" mass="67236">MAPHSLAPSSTSSHELGGGTYDPVSPAEDDDGGSLFGDGGSDGGSLFGEITADEGSLFGDGPGDDVSSSPFMEEKNDYRPKITLPTPESQLEFSNDSGEGTRASSSDLLSLPTIPDPPDAFFSHQDGHTSGLHVVSTHHLTEAPFTMSREEELELEAMMESDLLKESAVNTDTSHDSRDQEGYGTTSTDPLPSEDGFDQDLALTEFKLLRNQALRSTAGFESYTASQAGLGLGLDALTGFRFSGAATRRGVRLPRRIDLEEQHVQILAPYLTLSRRTKNTEHFDRLELCNASGKALIKHMKAYLARPESYWLISRGPEANPIQVKDALLKSAFHLLRTEDWGTKYFGRHHPSGQNRKLYWPDDSTLITYHFVLFLSKIIDSEKLRLKSKKKATQPQELPTGGSRQCPIDLSTDGIPLSAPQGVQPYASHCFRSSEPLSHPPLCCPMVFGSQNCASSPTSTWTDDTSTSITPDISCHGSSPDCRDHKLWQEDPATSATFDMLAEEISRIKRRKRTSATVPADADLKYRLSFRDEDDSEELRPAVTYRHSNKVILSGAFLYLQKSFATVATRAIIMINTPKGQERINSQEEWDAAVLSVWQAKGTGGLVEVDVVV</sequence>
<comment type="caution">
    <text evidence="2">The sequence shown here is derived from an EMBL/GenBank/DDBJ whole genome shotgun (WGS) entry which is preliminary data.</text>
</comment>
<evidence type="ECO:0000313" key="2">
    <source>
        <dbReference type="EMBL" id="KAK1765797.1"/>
    </source>
</evidence>
<feature type="region of interest" description="Disordered" evidence="1">
    <location>
        <begin position="167"/>
        <end position="196"/>
    </location>
</feature>